<evidence type="ECO:0000313" key="1">
    <source>
        <dbReference type="EMBL" id="CAK9150630.1"/>
    </source>
</evidence>
<dbReference type="AlphaFoldDB" id="A0ABC8S4A6"/>
<sequence>MNCASHSGRTSSSPSGYRARATVRRALPLILTPRLLGKKMEHYGDPNLTPDRIPACAPNISTAHMFLSAPWCVFDGGVGDQEGSFRQVAVAADHHRAVYYRVRDGYRLLAVFPSIFEV</sequence>
<comment type="caution">
    <text evidence="1">The sequence shown here is derived from an EMBL/GenBank/DDBJ whole genome shotgun (WGS) entry which is preliminary data.</text>
</comment>
<proteinExistence type="predicted"/>
<evidence type="ECO:0000313" key="2">
    <source>
        <dbReference type="Proteomes" id="UP001642360"/>
    </source>
</evidence>
<organism evidence="1 2">
    <name type="scientific">Ilex paraguariensis</name>
    <name type="common">yerba mate</name>
    <dbReference type="NCBI Taxonomy" id="185542"/>
    <lineage>
        <taxon>Eukaryota</taxon>
        <taxon>Viridiplantae</taxon>
        <taxon>Streptophyta</taxon>
        <taxon>Embryophyta</taxon>
        <taxon>Tracheophyta</taxon>
        <taxon>Spermatophyta</taxon>
        <taxon>Magnoliopsida</taxon>
        <taxon>eudicotyledons</taxon>
        <taxon>Gunneridae</taxon>
        <taxon>Pentapetalae</taxon>
        <taxon>asterids</taxon>
        <taxon>campanulids</taxon>
        <taxon>Aquifoliales</taxon>
        <taxon>Aquifoliaceae</taxon>
        <taxon>Ilex</taxon>
    </lineage>
</organism>
<dbReference type="Proteomes" id="UP001642360">
    <property type="component" value="Unassembled WGS sequence"/>
</dbReference>
<reference evidence="1 2" key="1">
    <citation type="submission" date="2024-02" db="EMBL/GenBank/DDBJ databases">
        <authorList>
            <person name="Vignale AGUSTIN F."/>
            <person name="Sosa J E."/>
            <person name="Modenutti C."/>
        </authorList>
    </citation>
    <scope>NUCLEOTIDE SEQUENCE [LARGE SCALE GENOMIC DNA]</scope>
</reference>
<gene>
    <name evidence="1" type="ORF">ILEXP_LOCUS18788</name>
</gene>
<keyword evidence="2" id="KW-1185">Reference proteome</keyword>
<protein>
    <submittedName>
        <fullName evidence="1">Uncharacterized protein</fullName>
    </submittedName>
</protein>
<accession>A0ABC8S4A6</accession>
<dbReference type="EMBL" id="CAUOFW020002058">
    <property type="protein sequence ID" value="CAK9150630.1"/>
    <property type="molecule type" value="Genomic_DNA"/>
</dbReference>
<name>A0ABC8S4A6_9AQUA</name>